<evidence type="ECO:0000313" key="8">
    <source>
        <dbReference type="EMBL" id="CAK1545157.1"/>
    </source>
</evidence>
<evidence type="ECO:0000259" key="7">
    <source>
        <dbReference type="SMART" id="SM00581"/>
    </source>
</evidence>
<dbReference type="SMART" id="SM00581">
    <property type="entry name" value="PSP"/>
    <property type="match status" value="1"/>
</dbReference>
<proteinExistence type="predicted"/>
<evidence type="ECO:0000256" key="5">
    <source>
        <dbReference type="ARBA" id="ARBA00023242"/>
    </source>
</evidence>
<keyword evidence="9" id="KW-1185">Reference proteome</keyword>
<keyword evidence="5" id="KW-0539">Nucleus</keyword>
<dbReference type="InterPro" id="IPR006568">
    <property type="entry name" value="PSP_pro-rich"/>
</dbReference>
<feature type="region of interest" description="Disordered" evidence="6">
    <location>
        <begin position="414"/>
        <end position="497"/>
    </location>
</feature>
<dbReference type="Pfam" id="PF04046">
    <property type="entry name" value="PSP"/>
    <property type="match status" value="1"/>
</dbReference>
<feature type="compositionally biased region" description="Pro residues" evidence="6">
    <location>
        <begin position="450"/>
        <end position="469"/>
    </location>
</feature>
<evidence type="ECO:0000256" key="2">
    <source>
        <dbReference type="ARBA" id="ARBA00022723"/>
    </source>
</evidence>
<feature type="compositionally biased region" description="Basic and acidic residues" evidence="6">
    <location>
        <begin position="470"/>
        <end position="497"/>
    </location>
</feature>
<feature type="compositionally biased region" description="Basic and acidic residues" evidence="6">
    <location>
        <begin position="702"/>
        <end position="727"/>
    </location>
</feature>
<evidence type="ECO:0000256" key="4">
    <source>
        <dbReference type="ARBA" id="ARBA00022833"/>
    </source>
</evidence>
<dbReference type="EMBL" id="CAVLEF010000006">
    <property type="protein sequence ID" value="CAK1545157.1"/>
    <property type="molecule type" value="Genomic_DNA"/>
</dbReference>
<reference evidence="8 9" key="1">
    <citation type="submission" date="2023-11" db="EMBL/GenBank/DDBJ databases">
        <authorList>
            <person name="Okamura Y."/>
        </authorList>
    </citation>
    <scope>NUCLEOTIDE SEQUENCE [LARGE SCALE GENOMIC DNA]</scope>
</reference>
<dbReference type="GO" id="GO:0008270">
    <property type="term" value="F:zinc ion binding"/>
    <property type="evidence" value="ECO:0007669"/>
    <property type="project" value="UniProtKB-KW"/>
</dbReference>
<feature type="region of interest" description="Disordered" evidence="6">
    <location>
        <begin position="16"/>
        <end position="47"/>
    </location>
</feature>
<dbReference type="PANTHER" id="PTHR13316">
    <property type="entry name" value="ZINC FINGER, CCHC DOMAIN CONTAINING 8"/>
    <property type="match status" value="1"/>
</dbReference>
<feature type="compositionally biased region" description="Basic and acidic residues" evidence="6">
    <location>
        <begin position="678"/>
        <end position="689"/>
    </location>
</feature>
<evidence type="ECO:0000256" key="6">
    <source>
        <dbReference type="SAM" id="MobiDB-lite"/>
    </source>
</evidence>
<organism evidence="8 9">
    <name type="scientific">Leptosia nina</name>
    <dbReference type="NCBI Taxonomy" id="320188"/>
    <lineage>
        <taxon>Eukaryota</taxon>
        <taxon>Metazoa</taxon>
        <taxon>Ecdysozoa</taxon>
        <taxon>Arthropoda</taxon>
        <taxon>Hexapoda</taxon>
        <taxon>Insecta</taxon>
        <taxon>Pterygota</taxon>
        <taxon>Neoptera</taxon>
        <taxon>Endopterygota</taxon>
        <taxon>Lepidoptera</taxon>
        <taxon>Glossata</taxon>
        <taxon>Ditrysia</taxon>
        <taxon>Papilionoidea</taxon>
        <taxon>Pieridae</taxon>
        <taxon>Pierinae</taxon>
        <taxon>Leptosia</taxon>
    </lineage>
</organism>
<dbReference type="InterPro" id="IPR052115">
    <property type="entry name" value="NEXT_complex_subunit_ZCCHC8"/>
</dbReference>
<feature type="compositionally biased region" description="Acidic residues" evidence="6">
    <location>
        <begin position="424"/>
        <end position="435"/>
    </location>
</feature>
<evidence type="ECO:0000313" key="9">
    <source>
        <dbReference type="Proteomes" id="UP001497472"/>
    </source>
</evidence>
<feature type="compositionally biased region" description="Basic and acidic residues" evidence="6">
    <location>
        <begin position="604"/>
        <end position="642"/>
    </location>
</feature>
<dbReference type="GO" id="GO:0003723">
    <property type="term" value="F:RNA binding"/>
    <property type="evidence" value="ECO:0007669"/>
    <property type="project" value="TreeGrafter"/>
</dbReference>
<feature type="domain" description="PSP proline-rich" evidence="7">
    <location>
        <begin position="273"/>
        <end position="325"/>
    </location>
</feature>
<dbReference type="PANTHER" id="PTHR13316:SF0">
    <property type="entry name" value="ZINC FINGER CCHC DOMAIN-CONTAINING PROTEIN 8"/>
    <property type="match status" value="1"/>
</dbReference>
<comment type="caution">
    <text evidence="8">The sequence shown here is derived from an EMBL/GenBank/DDBJ whole genome shotgun (WGS) entry which is preliminary data.</text>
</comment>
<feature type="region of interest" description="Disordered" evidence="6">
    <location>
        <begin position="604"/>
        <end position="727"/>
    </location>
</feature>
<evidence type="ECO:0000256" key="3">
    <source>
        <dbReference type="ARBA" id="ARBA00022771"/>
    </source>
</evidence>
<dbReference type="AlphaFoldDB" id="A0AAV1J6V2"/>
<evidence type="ECO:0000256" key="1">
    <source>
        <dbReference type="ARBA" id="ARBA00004123"/>
    </source>
</evidence>
<accession>A0AAV1J6V2</accession>
<name>A0AAV1J6V2_9NEOP</name>
<protein>
    <recommendedName>
        <fullName evidence="7">PSP proline-rich domain-containing protein</fullName>
    </recommendedName>
</protein>
<keyword evidence="3" id="KW-0863">Zinc-finger</keyword>
<dbReference type="GO" id="GO:0071013">
    <property type="term" value="C:catalytic step 2 spliceosome"/>
    <property type="evidence" value="ECO:0007669"/>
    <property type="project" value="TreeGrafter"/>
</dbReference>
<dbReference type="Proteomes" id="UP001497472">
    <property type="component" value="Unassembled WGS sequence"/>
</dbReference>
<sequence length="791" mass="88091">MAKRKAGVNDIIYELSNEDLSGSSDDEHKITKTKISKPNDENKTSSVQNKHAINIGSQNGGKNDTCKFKIDSTVSLNNSIHNTNCSNDNGKKSNTDSIFNKDIDSPDFGDGCVSRAPLVSVRFKDNKLAKAYKTKIKKFMLDLIKLHDSQSFNIDSDSDIELDIWPEDFEEEVRIQTPPPVIDNNLFFIDTDPNNVDVQIPMYKKASQSISNNPVEENSDNRPVRSQFVCFNCDGEHQLKDCPKPRNHARVAEKRRNMGVKLGRYHVEDDQKYGHLIPGRISGQLRYALGLKRYELPLHIYRMRLLGYPCGWMEEAKILPSGINMFDSSGTRILEPDEEEGEVSEPGSKDLYDIKKILDFPGFNVPASSKYMEESHLYGLPPMSEEDSKILMLQRLAPNAMKAYKRKKLTLFPSSANNSQEGQAEMELDSGDEIPEFPSVPPLPDEEPPKAPSPPPLPPGTPPAPPPPEKPNKPETKPEIIVEIMDRDTDTDNKSLDDIEIVEVMQVPDIPMPEDDLITIDEDDEISFISSDRNSPTIDDLEAKKQQLLDAINNADVTTDSGTDTDAIKEIMSDKSRGTADDSVIILDDTLIESDKEVEFIENDKIIEKPTCTEDLKSGETTDTKIDNETRPSDANNTREENESSENAVENLPKTDKEIEAADATTSDDTETASATTSKDEHTSEEKTTTDVSISKGGADTKSGEDVTLHKTGNDTHTPDAKTGKVRETHYGAPIMNIASPYEKLPSDDKFAKDICDVINFENLPNSTGKYKKISSLLKKVKSEVDRIQES</sequence>
<gene>
    <name evidence="8" type="ORF">LNINA_LOCUS4842</name>
</gene>
<comment type="subcellular location">
    <subcellularLocation>
        <location evidence="1">Nucleus</location>
    </subcellularLocation>
</comment>
<keyword evidence="2" id="KW-0479">Metal-binding</keyword>
<keyword evidence="4" id="KW-0862">Zinc</keyword>